<dbReference type="SUPFAM" id="SSF69304">
    <property type="entry name" value="Tricorn protease N-terminal domain"/>
    <property type="match status" value="1"/>
</dbReference>
<dbReference type="InterPro" id="IPR011042">
    <property type="entry name" value="6-blade_b-propeller_TolB-like"/>
</dbReference>
<accession>A0AAJ4RBY1</accession>
<dbReference type="RefSeq" id="WP_123352881.1">
    <property type="nucleotide sequence ID" value="NZ_CP027432.2"/>
</dbReference>
<reference evidence="2 3" key="2">
    <citation type="submission" date="2018-11" db="EMBL/GenBank/DDBJ databases">
        <title>Genomic Encyclopedia of Type Strains, Phase IV (KMG-IV): sequencing the most valuable type-strain genomes for metagenomic binning, comparative biology and taxonomic classification.</title>
        <authorList>
            <person name="Goeker M."/>
        </authorList>
    </citation>
    <scope>NUCLEOTIDE SEQUENCE [LARGE SCALE GENOMIC DNA]</scope>
    <source>
        <strain evidence="2 3">DSM 27783</strain>
    </source>
</reference>
<dbReference type="EMBL" id="CP027432">
    <property type="protein sequence ID" value="QDD68112.1"/>
    <property type="molecule type" value="Genomic_DNA"/>
</dbReference>
<evidence type="ECO:0000313" key="2">
    <source>
        <dbReference type="EMBL" id="ROR39550.1"/>
    </source>
</evidence>
<evidence type="ECO:0000313" key="3">
    <source>
        <dbReference type="Proteomes" id="UP000272781"/>
    </source>
</evidence>
<sequence>MRNIVFVLFLIMFSYAQSPKFSFVGLKNSKWNLYICENSHCKEINTEYEIRNYDIYGKKIVYLGSDENLRLIKDKKESVLISSKKDSFTQPYFYDNGEKIAVVKLKNKNSKKTEIISIDLKNRTISLLHFQHSTSLEPFIQNNNLIYSNVSCVNGCGHVIEEIWMKNLDTGYAKQLTLRNTISFQPFATKNEIYFSSLIDGKYQIFKYETKSNKTKRITFSNGNDLFPGVYDKGIIFIRERDGNSFIVKRENGKETILKIDSEIKKIRNLRIIR</sequence>
<dbReference type="Proteomes" id="UP000272781">
    <property type="component" value="Unassembled WGS sequence"/>
</dbReference>
<proteinExistence type="predicted"/>
<dbReference type="PANTHER" id="PTHR36842">
    <property type="entry name" value="PROTEIN TOLB HOMOLOG"/>
    <property type="match status" value="1"/>
</dbReference>
<dbReference type="PANTHER" id="PTHR36842:SF1">
    <property type="entry name" value="PROTEIN TOLB"/>
    <property type="match status" value="1"/>
</dbReference>
<keyword evidence="4" id="KW-1185">Reference proteome</keyword>
<evidence type="ECO:0000313" key="1">
    <source>
        <dbReference type="EMBL" id="QDD68112.1"/>
    </source>
</evidence>
<protein>
    <submittedName>
        <fullName evidence="2">Uncharacterized protein</fullName>
    </submittedName>
</protein>
<reference evidence="1" key="3">
    <citation type="submission" date="2019-06" db="EMBL/GenBank/DDBJ databases">
        <title>A comparative analysis of the Nautiliaceae.</title>
        <authorList>
            <person name="Grosche A."/>
            <person name="Smedile F."/>
            <person name="Vetriani C."/>
        </authorList>
    </citation>
    <scope>NUCLEOTIDE SEQUENCE</scope>
    <source>
        <strain evidence="1">TB6</strain>
    </source>
</reference>
<dbReference type="AlphaFoldDB" id="A0AAJ4RBY1"/>
<dbReference type="Gene3D" id="2.120.10.30">
    <property type="entry name" value="TolB, C-terminal domain"/>
    <property type="match status" value="1"/>
</dbReference>
<gene>
    <name evidence="1" type="ORF">C6V80_09690</name>
    <name evidence="2" type="ORF">EDC58_1492</name>
</gene>
<dbReference type="Proteomes" id="UP000298805">
    <property type="component" value="Chromosome"/>
</dbReference>
<reference evidence="4" key="1">
    <citation type="submission" date="2018-03" db="EMBL/GenBank/DDBJ databases">
        <title>A comparative analysis of the Nautiliaceae.</title>
        <authorList>
            <person name="Grosche A."/>
            <person name="Smedile F."/>
            <person name="Vetriani C."/>
        </authorList>
    </citation>
    <scope>NUCLEOTIDE SEQUENCE [LARGE SCALE GENOMIC DNA]</scope>
    <source>
        <strain evidence="4">TB6</strain>
    </source>
</reference>
<evidence type="ECO:0000313" key="4">
    <source>
        <dbReference type="Proteomes" id="UP000298805"/>
    </source>
</evidence>
<organism evidence="2 3">
    <name type="scientific">Caminibacter pacificus</name>
    <dbReference type="NCBI Taxonomy" id="1424653"/>
    <lineage>
        <taxon>Bacteria</taxon>
        <taxon>Pseudomonadati</taxon>
        <taxon>Campylobacterota</taxon>
        <taxon>Epsilonproteobacteria</taxon>
        <taxon>Nautiliales</taxon>
        <taxon>Nautiliaceae</taxon>
        <taxon>Caminibacter</taxon>
    </lineage>
</organism>
<name>A0AAJ4RBY1_9BACT</name>
<dbReference type="EMBL" id="RJVK01000003">
    <property type="protein sequence ID" value="ROR39550.1"/>
    <property type="molecule type" value="Genomic_DNA"/>
</dbReference>